<keyword evidence="2" id="KW-1185">Reference proteome</keyword>
<evidence type="ECO:0000313" key="2">
    <source>
        <dbReference type="Proteomes" id="UP000245081"/>
    </source>
</evidence>
<dbReference type="AlphaFoldDB" id="A0A2R5F8T8"/>
<dbReference type="Proteomes" id="UP000245081">
    <property type="component" value="Unassembled WGS sequence"/>
</dbReference>
<dbReference type="EMBL" id="BDOQ01000006">
    <property type="protein sequence ID" value="GBG14229.1"/>
    <property type="molecule type" value="Genomic_DNA"/>
</dbReference>
<evidence type="ECO:0000313" key="1">
    <source>
        <dbReference type="EMBL" id="GBG14229.1"/>
    </source>
</evidence>
<proteinExistence type="predicted"/>
<organism evidence="1 2">
    <name type="scientific">Novimethylophilus kurashikiensis</name>
    <dbReference type="NCBI Taxonomy" id="1825523"/>
    <lineage>
        <taxon>Bacteria</taxon>
        <taxon>Pseudomonadati</taxon>
        <taxon>Pseudomonadota</taxon>
        <taxon>Betaproteobacteria</taxon>
        <taxon>Nitrosomonadales</taxon>
        <taxon>Methylophilaceae</taxon>
        <taxon>Novimethylophilus</taxon>
    </lineage>
</organism>
<protein>
    <submittedName>
        <fullName evidence="1">Uncharacterized protein</fullName>
    </submittedName>
</protein>
<name>A0A2R5F8T8_9PROT</name>
<reference evidence="1 2" key="1">
    <citation type="journal article" date="2018" name="Environ. Microbiol.">
        <title>Isolation and genomic characterization of Novimethylophilus kurashikiensis gen. nov. sp. nov., a new lanthanide-dependent methylotrophic species of Methylophilaceae.</title>
        <authorList>
            <person name="Lv H."/>
            <person name="Sahin N."/>
            <person name="Tani A."/>
        </authorList>
    </citation>
    <scope>NUCLEOTIDE SEQUENCE [LARGE SCALE GENOMIC DNA]</scope>
    <source>
        <strain evidence="1 2">La2-4</strain>
    </source>
</reference>
<comment type="caution">
    <text evidence="1">The sequence shown here is derived from an EMBL/GenBank/DDBJ whole genome shotgun (WGS) entry which is preliminary data.</text>
</comment>
<accession>A0A2R5F8T8</accession>
<gene>
    <name evidence="1" type="ORF">NMK_1794</name>
</gene>
<sequence length="214" mass="24463">MARPRRTEIDRLRTVVWFEWLRERLGLATAYEMDDFFGSGTDRNWYKYRSGTRVPTHATLAAVEKRCAGSRAVFDLGPGGVMLWAALAAPHAKLWEVIDVIFPEQKEWRNRGLLGIQEYAIHFERKLLPENYKAEIDYIAHSKGEQRNAVYLAYSRGEVKITPEVVAGVIAFWRLCSLVIFNMLSADYLLSGMMHALYDGQIFAPKLISAYGVI</sequence>